<dbReference type="AlphaFoldDB" id="A0A1D9FXM4"/>
<dbReference type="Proteomes" id="UP000176944">
    <property type="component" value="Chromosome"/>
</dbReference>
<reference evidence="2" key="1">
    <citation type="submission" date="2016-10" db="EMBL/GenBank/DDBJ databases">
        <title>Comparative genomics uncovers the prolific and rare metabolic potential of the cyanobacterial genus Moorea.</title>
        <authorList>
            <person name="Leao T."/>
            <person name="Castelao G."/>
            <person name="Korobeynikov A."/>
            <person name="Monroe E.A."/>
            <person name="Podell S."/>
            <person name="Glukhov E."/>
            <person name="Allen E."/>
            <person name="Gerwick W.H."/>
            <person name="Gerwick L."/>
        </authorList>
    </citation>
    <scope>NUCLEOTIDE SEQUENCE [LARGE SCALE GENOMIC DNA]</scope>
    <source>
        <strain evidence="2">JHB</strain>
    </source>
</reference>
<protein>
    <submittedName>
        <fullName evidence="1">Uncharacterized protein</fullName>
    </submittedName>
</protein>
<organism evidence="1 2">
    <name type="scientific">Moorena producens (strain JHB)</name>
    <dbReference type="NCBI Taxonomy" id="1454205"/>
    <lineage>
        <taxon>Bacteria</taxon>
        <taxon>Bacillati</taxon>
        <taxon>Cyanobacteriota</taxon>
        <taxon>Cyanophyceae</taxon>
        <taxon>Coleofasciculales</taxon>
        <taxon>Coleofasciculaceae</taxon>
        <taxon>Moorena</taxon>
    </lineage>
</organism>
<proteinExistence type="predicted"/>
<evidence type="ECO:0000313" key="2">
    <source>
        <dbReference type="Proteomes" id="UP000176944"/>
    </source>
</evidence>
<dbReference type="EMBL" id="CP017708">
    <property type="protein sequence ID" value="AOY80122.1"/>
    <property type="molecule type" value="Genomic_DNA"/>
</dbReference>
<gene>
    <name evidence="1" type="ORF">BJP36_09465</name>
</gene>
<name>A0A1D9FXM4_MOOP1</name>
<sequence length="67" mass="7723">MMMIQRKTLVIICLILIAVVGVVINVKLLQVWNYNTEGHDIYYSWVEGKRILSGQNPYARVLSGNMR</sequence>
<evidence type="ECO:0000313" key="1">
    <source>
        <dbReference type="EMBL" id="AOY80122.1"/>
    </source>
</evidence>
<accession>A0A1D9FXM4</accession>